<keyword evidence="2" id="KW-1185">Reference proteome</keyword>
<dbReference type="CDD" id="cd22641">
    <property type="entry name" value="C24-like"/>
    <property type="match status" value="1"/>
</dbReference>
<evidence type="ECO:0000313" key="1">
    <source>
        <dbReference type="EMBL" id="UPK68128.1"/>
    </source>
</evidence>
<sequence>MNKVEQLTNLGGFPMTQYTLDFMQQSYRDALGALANLVGSAVIVSGMEENGNIVGNGWISYNGELLPFTGGPKQSTWIIEEATENRLFADQVSRTVYFTRKARFAAGGIPYSSLQRIDTLIGLKSTLAAMEARISQQIDRVWKRGDIIEIDCSGDYLAANFDGSGLGRNERTGWAICNGNNGTRNRGGRFPVGYDPSRWEYNVIGNMGGQETVSLSVWQLPPHMHKGATLVSARGNPDHGGDRDNANNNFYINAAREQDARYRHTLDTTYTGSGEAHENRPPYIVSLWIMKL</sequence>
<dbReference type="RefSeq" id="WP_247810469.1">
    <property type="nucleotide sequence ID" value="NZ_CP095855.1"/>
</dbReference>
<dbReference type="SUPFAM" id="SSF88874">
    <property type="entry name" value="Receptor-binding domain of short tail fibre protein gp12"/>
    <property type="match status" value="1"/>
</dbReference>
<gene>
    <name evidence="1" type="ORF">MYF79_24550</name>
</gene>
<proteinExistence type="predicted"/>
<accession>A0ABY4HXH1</accession>
<name>A0ABY4HXH1_CHIFI</name>
<organism evidence="1 2">
    <name type="scientific">Chitinophaga filiformis</name>
    <name type="common">Myxococcus filiformis</name>
    <name type="synonym">Flexibacter filiformis</name>
    <dbReference type="NCBI Taxonomy" id="104663"/>
    <lineage>
        <taxon>Bacteria</taxon>
        <taxon>Pseudomonadati</taxon>
        <taxon>Bacteroidota</taxon>
        <taxon>Chitinophagia</taxon>
        <taxon>Chitinophagales</taxon>
        <taxon>Chitinophagaceae</taxon>
        <taxon>Chitinophaga</taxon>
    </lineage>
</organism>
<evidence type="ECO:0008006" key="3">
    <source>
        <dbReference type="Google" id="ProtNLM"/>
    </source>
</evidence>
<evidence type="ECO:0000313" key="2">
    <source>
        <dbReference type="Proteomes" id="UP000830198"/>
    </source>
</evidence>
<dbReference type="EMBL" id="CP095855">
    <property type="protein sequence ID" value="UPK68128.1"/>
    <property type="molecule type" value="Genomic_DNA"/>
</dbReference>
<protein>
    <recommendedName>
        <fullName evidence="3">Microcystin-dependent protein</fullName>
    </recommendedName>
</protein>
<dbReference type="Proteomes" id="UP000830198">
    <property type="component" value="Chromosome"/>
</dbReference>
<reference evidence="1 2" key="1">
    <citation type="submission" date="2022-04" db="EMBL/GenBank/DDBJ databases">
        <title>The arsenic-methylating capacity of Chitinophaga filiformis YT5 during chitin decomposition.</title>
        <authorList>
            <person name="Chen G."/>
            <person name="Liang Y."/>
        </authorList>
    </citation>
    <scope>NUCLEOTIDE SEQUENCE [LARGE SCALE GENOMIC DNA]</scope>
    <source>
        <strain evidence="1 2">YT5</strain>
    </source>
</reference>